<name>A0A0N0XRT9_9ACTN</name>
<gene>
    <name evidence="4" type="ORF">ADL29_30185</name>
</gene>
<dbReference type="RefSeq" id="WP_046924209.1">
    <property type="nucleotide sequence ID" value="NZ_JBIAXE010000004.1"/>
</dbReference>
<reference evidence="5" key="1">
    <citation type="submission" date="2015-07" db="EMBL/GenBank/DDBJ databases">
        <authorList>
            <person name="Ju K.-S."/>
            <person name="Doroghazi J.R."/>
            <person name="Metcalf W.W."/>
        </authorList>
    </citation>
    <scope>NUCLEOTIDE SEQUENCE [LARGE SCALE GENOMIC DNA]</scope>
    <source>
        <strain evidence="5">NRRL ISP-5002</strain>
    </source>
</reference>
<evidence type="ECO:0000313" key="5">
    <source>
        <dbReference type="Proteomes" id="UP000037982"/>
    </source>
</evidence>
<keyword evidence="1" id="KW-0596">Phosphopantetheine</keyword>
<dbReference type="PROSITE" id="PS50075">
    <property type="entry name" value="CARRIER"/>
    <property type="match status" value="1"/>
</dbReference>
<protein>
    <recommendedName>
        <fullName evidence="3">Carrier domain-containing protein</fullName>
    </recommendedName>
</protein>
<comment type="caution">
    <text evidence="4">The sequence shown here is derived from an EMBL/GenBank/DDBJ whole genome shotgun (WGS) entry which is preliminary data.</text>
</comment>
<dbReference type="InterPro" id="IPR036736">
    <property type="entry name" value="ACP-like_sf"/>
</dbReference>
<dbReference type="EMBL" id="LGKG01000163">
    <property type="protein sequence ID" value="KPC60268.1"/>
    <property type="molecule type" value="Genomic_DNA"/>
</dbReference>
<evidence type="ECO:0000313" key="4">
    <source>
        <dbReference type="EMBL" id="KPC60268.1"/>
    </source>
</evidence>
<feature type="domain" description="Carrier" evidence="3">
    <location>
        <begin position="1"/>
        <end position="73"/>
    </location>
</feature>
<evidence type="ECO:0000256" key="2">
    <source>
        <dbReference type="ARBA" id="ARBA00022553"/>
    </source>
</evidence>
<evidence type="ECO:0000259" key="3">
    <source>
        <dbReference type="PROSITE" id="PS50075"/>
    </source>
</evidence>
<dbReference type="Gene3D" id="1.10.1200.10">
    <property type="entry name" value="ACP-like"/>
    <property type="match status" value="1"/>
</dbReference>
<proteinExistence type="predicted"/>
<dbReference type="Proteomes" id="UP000037982">
    <property type="component" value="Unassembled WGS sequence"/>
</dbReference>
<keyword evidence="5" id="KW-1185">Reference proteome</keyword>
<dbReference type="GO" id="GO:0031177">
    <property type="term" value="F:phosphopantetheine binding"/>
    <property type="evidence" value="ECO:0007669"/>
    <property type="project" value="InterPro"/>
</dbReference>
<dbReference type="PATRIC" id="fig|66876.3.peg.6637"/>
<dbReference type="Pfam" id="PF00550">
    <property type="entry name" value="PP-binding"/>
    <property type="match status" value="1"/>
</dbReference>
<dbReference type="SUPFAM" id="SSF47336">
    <property type="entry name" value="ACP-like"/>
    <property type="match status" value="1"/>
</dbReference>
<dbReference type="GO" id="GO:0017000">
    <property type="term" value="P:antibiotic biosynthetic process"/>
    <property type="evidence" value="ECO:0007669"/>
    <property type="project" value="UniProtKB-ARBA"/>
</dbReference>
<accession>A0A0N0XRT9</accession>
<dbReference type="SMART" id="SM00823">
    <property type="entry name" value="PKS_PP"/>
    <property type="match status" value="1"/>
</dbReference>
<dbReference type="AlphaFoldDB" id="A0A0N0XRT9"/>
<evidence type="ECO:0000256" key="1">
    <source>
        <dbReference type="ARBA" id="ARBA00022450"/>
    </source>
</evidence>
<dbReference type="InterPro" id="IPR020806">
    <property type="entry name" value="PKS_PP-bd"/>
</dbReference>
<sequence length="85" mass="8533">MFDQLKELLTTRAGLPGGPIVPEASLARAGVDSMAVTVLSMALEDQLGVVIDEDELSAAPTVAALADLIALRTSGAAAPTTPSTA</sequence>
<organism evidence="4 5">
    <name type="scientific">Streptomyces chattanoogensis</name>
    <dbReference type="NCBI Taxonomy" id="66876"/>
    <lineage>
        <taxon>Bacteria</taxon>
        <taxon>Bacillati</taxon>
        <taxon>Actinomycetota</taxon>
        <taxon>Actinomycetes</taxon>
        <taxon>Kitasatosporales</taxon>
        <taxon>Streptomycetaceae</taxon>
        <taxon>Streptomyces</taxon>
    </lineage>
</organism>
<keyword evidence="2" id="KW-0597">Phosphoprotein</keyword>
<dbReference type="InterPro" id="IPR009081">
    <property type="entry name" value="PP-bd_ACP"/>
</dbReference>